<proteinExistence type="predicted"/>
<evidence type="ECO:0000313" key="2">
    <source>
        <dbReference type="Proteomes" id="UP000237144"/>
    </source>
</evidence>
<sequence length="357" mass="40774">MSALTVANLYPELDLRRGADWTLYEAIKVQTQEYRQRPPTELAAAEIAASQTATEESKAASTHRWVQHIKTLAEAKEVAQAGRDFLERFRAAFLFSGTPALPPYYIQLTGAQALLPVHVLKEIYHEILRVSDQHELTAIFLSRTPYVIYERMRKIWARTVKVHQLQGAKEVPFPPELFTMYPERVELVGLLDTTAPISLPKRRDSLPSAAGWLAIVRCLQQSTQAALIHEDKVVRPIERQLLRSWTATCFTDLTTQAAEAWHNAATRFQQQAMARVVNAIYAEASWYGDTRGAIYTIRHLHQYTPHRLNDHLMAIADGHISSPFPDLEHEHMAGVLAEHSVGNFRRNRIYQRRGHNW</sequence>
<gene>
    <name evidence="1" type="ORF">BMF94_6003</name>
</gene>
<comment type="caution">
    <text evidence="1">The sequence shown here is derived from an EMBL/GenBank/DDBJ whole genome shotgun (WGS) entry which is preliminary data.</text>
</comment>
<organism evidence="1 2">
    <name type="scientific">Rhodotorula taiwanensis</name>
    <dbReference type="NCBI Taxonomy" id="741276"/>
    <lineage>
        <taxon>Eukaryota</taxon>
        <taxon>Fungi</taxon>
        <taxon>Dikarya</taxon>
        <taxon>Basidiomycota</taxon>
        <taxon>Pucciniomycotina</taxon>
        <taxon>Microbotryomycetes</taxon>
        <taxon>Sporidiobolales</taxon>
        <taxon>Sporidiobolaceae</taxon>
        <taxon>Rhodotorula</taxon>
    </lineage>
</organism>
<evidence type="ECO:0000313" key="1">
    <source>
        <dbReference type="EMBL" id="POY70976.1"/>
    </source>
</evidence>
<reference evidence="1 2" key="1">
    <citation type="journal article" date="2018" name="Front. Microbiol.">
        <title>Prospects for Fungal Bioremediation of Acidic Radioactive Waste Sites: Characterization and Genome Sequence of Rhodotorula taiwanensis MD1149.</title>
        <authorList>
            <person name="Tkavc R."/>
            <person name="Matrosova V.Y."/>
            <person name="Grichenko O.E."/>
            <person name="Gostincar C."/>
            <person name="Volpe R.P."/>
            <person name="Klimenkova P."/>
            <person name="Gaidamakova E.K."/>
            <person name="Zhou C.E."/>
            <person name="Stewart B.J."/>
            <person name="Lyman M.G."/>
            <person name="Malfatti S.A."/>
            <person name="Rubinfeld B."/>
            <person name="Courtot M."/>
            <person name="Singh J."/>
            <person name="Dalgard C.L."/>
            <person name="Hamilton T."/>
            <person name="Frey K.G."/>
            <person name="Gunde-Cimerman N."/>
            <person name="Dugan L."/>
            <person name="Daly M.J."/>
        </authorList>
    </citation>
    <scope>NUCLEOTIDE SEQUENCE [LARGE SCALE GENOMIC DNA]</scope>
    <source>
        <strain evidence="1 2">MD1149</strain>
    </source>
</reference>
<dbReference type="AlphaFoldDB" id="A0A2S5B2J3"/>
<protein>
    <submittedName>
        <fullName evidence="1">Uncharacterized protein</fullName>
    </submittedName>
</protein>
<keyword evidence="2" id="KW-1185">Reference proteome</keyword>
<dbReference type="Proteomes" id="UP000237144">
    <property type="component" value="Unassembled WGS sequence"/>
</dbReference>
<accession>A0A2S5B2J3</accession>
<dbReference type="EMBL" id="PJQD01000091">
    <property type="protein sequence ID" value="POY70976.1"/>
    <property type="molecule type" value="Genomic_DNA"/>
</dbReference>
<name>A0A2S5B2J3_9BASI</name>